<dbReference type="GO" id="GO:0022857">
    <property type="term" value="F:transmembrane transporter activity"/>
    <property type="evidence" value="ECO:0007669"/>
    <property type="project" value="InterPro"/>
</dbReference>
<dbReference type="GO" id="GO:0016020">
    <property type="term" value="C:membrane"/>
    <property type="evidence" value="ECO:0007669"/>
    <property type="project" value="UniProtKB-SubCell"/>
</dbReference>
<organism evidence="7 8">
    <name type="scientific">Liquidambar formosana</name>
    <name type="common">Formosan gum</name>
    <dbReference type="NCBI Taxonomy" id="63359"/>
    <lineage>
        <taxon>Eukaryota</taxon>
        <taxon>Viridiplantae</taxon>
        <taxon>Streptophyta</taxon>
        <taxon>Embryophyta</taxon>
        <taxon>Tracheophyta</taxon>
        <taxon>Spermatophyta</taxon>
        <taxon>Magnoliopsida</taxon>
        <taxon>eudicotyledons</taxon>
        <taxon>Gunneridae</taxon>
        <taxon>Pentapetalae</taxon>
        <taxon>Saxifragales</taxon>
        <taxon>Altingiaceae</taxon>
        <taxon>Liquidambar</taxon>
    </lineage>
</organism>
<evidence type="ECO:0000256" key="6">
    <source>
        <dbReference type="SAM" id="Phobius"/>
    </source>
</evidence>
<dbReference type="InterPro" id="IPR000109">
    <property type="entry name" value="POT_fam"/>
</dbReference>
<dbReference type="AlphaFoldDB" id="A0AAP0NKS6"/>
<feature type="transmembrane region" description="Helical" evidence="6">
    <location>
        <begin position="166"/>
        <end position="186"/>
    </location>
</feature>
<keyword evidence="3 6" id="KW-0812">Transmembrane</keyword>
<dbReference type="PANTHER" id="PTHR11654">
    <property type="entry name" value="OLIGOPEPTIDE TRANSPORTER-RELATED"/>
    <property type="match status" value="1"/>
</dbReference>
<dbReference type="Proteomes" id="UP001415857">
    <property type="component" value="Unassembled WGS sequence"/>
</dbReference>
<protein>
    <submittedName>
        <fullName evidence="7">Uncharacterized protein</fullName>
    </submittedName>
</protein>
<evidence type="ECO:0000313" key="7">
    <source>
        <dbReference type="EMBL" id="KAK9272359.1"/>
    </source>
</evidence>
<keyword evidence="4 6" id="KW-1133">Transmembrane helix</keyword>
<evidence type="ECO:0000313" key="8">
    <source>
        <dbReference type="Proteomes" id="UP001415857"/>
    </source>
</evidence>
<feature type="transmembrane region" description="Helical" evidence="6">
    <location>
        <begin position="367"/>
        <end position="388"/>
    </location>
</feature>
<gene>
    <name evidence="7" type="ORF">L1049_002730</name>
</gene>
<comment type="subcellular location">
    <subcellularLocation>
        <location evidence="1">Membrane</location>
        <topology evidence="1">Multi-pass membrane protein</topology>
    </subcellularLocation>
</comment>
<feature type="transmembrane region" description="Helical" evidence="6">
    <location>
        <begin position="500"/>
        <end position="518"/>
    </location>
</feature>
<name>A0AAP0NKS6_LIQFO</name>
<reference evidence="7 8" key="1">
    <citation type="journal article" date="2024" name="Plant J.">
        <title>Genome sequences and population genomics reveal climatic adaptation and genomic divergence between two closely related sweetgum species.</title>
        <authorList>
            <person name="Xu W.Q."/>
            <person name="Ren C.Q."/>
            <person name="Zhang X.Y."/>
            <person name="Comes H.P."/>
            <person name="Liu X.H."/>
            <person name="Li Y.G."/>
            <person name="Kettle C.J."/>
            <person name="Jalonen R."/>
            <person name="Gaisberger H."/>
            <person name="Ma Y.Z."/>
            <person name="Qiu Y.X."/>
        </authorList>
    </citation>
    <scope>NUCLEOTIDE SEQUENCE [LARGE SCALE GENOMIC DNA]</scope>
    <source>
        <strain evidence="7">Hangzhou</strain>
    </source>
</reference>
<accession>A0AAP0NKS6</accession>
<proteinExistence type="inferred from homology"/>
<dbReference type="InterPro" id="IPR036259">
    <property type="entry name" value="MFS_trans_sf"/>
</dbReference>
<dbReference type="Pfam" id="PF00854">
    <property type="entry name" value="PTR2"/>
    <property type="match status" value="1"/>
</dbReference>
<evidence type="ECO:0000256" key="2">
    <source>
        <dbReference type="ARBA" id="ARBA00005982"/>
    </source>
</evidence>
<evidence type="ECO:0000256" key="1">
    <source>
        <dbReference type="ARBA" id="ARBA00004141"/>
    </source>
</evidence>
<keyword evidence="8" id="KW-1185">Reference proteome</keyword>
<dbReference type="Gene3D" id="1.20.1250.20">
    <property type="entry name" value="MFS general substrate transporter like domains"/>
    <property type="match status" value="1"/>
</dbReference>
<sequence>MGKPCGVPDQRLQHEKRNSCTLLNIFGGASNTATLFGAFLSDTYWGRYKTLAFASIASLMGMTVLTLSAAISELHPPHCKTKDIGACIEPTAWQWAFLLCGFGFLVLGAGGIRTCNLAFGADQFNPETESGKRGINSFFNWYYFTFTFAVMVSVTIIVYVQSDVSWAIGLGIPACLMVFSCILFFVGSSIYVKVKPQGSPLTSAAQVVVASIKKRRLELPDNPSLSLFNYIPKNSINSKLPYTDQFRFLDKSAIITSEDQINSSGSPANPWRLCSMQQIEEVKCIIRILPIWASGIIFFVPINQLQTYAVFQVLQCDRRLGNSNFKVPAASYTIFTMLSLTIWIPIYDQIIVPFLRKLTGKDGGFTLLQRMGIGIVLSILTMIVSGFVEERRKNFALTRPTLGIAPKGGTISSMSGFWLIPQLTLAGMCEAFGIIGQIEFFYKQFPENMRGIAASFFYCGQAVSSYLSGFLVSIVHHITSGQARTGDWLSEDLNKGKLDYFYYMIAGLGVVNFGYFLVCARWYRYKGDGHGGSTLVVAMGNEAL</sequence>
<dbReference type="SUPFAM" id="SSF103473">
    <property type="entry name" value="MFS general substrate transporter"/>
    <property type="match status" value="1"/>
</dbReference>
<feature type="transmembrane region" description="Helical" evidence="6">
    <location>
        <begin position="329"/>
        <end position="347"/>
    </location>
</feature>
<feature type="transmembrane region" description="Helical" evidence="6">
    <location>
        <begin position="21"/>
        <end position="40"/>
    </location>
</feature>
<evidence type="ECO:0000256" key="3">
    <source>
        <dbReference type="ARBA" id="ARBA00022692"/>
    </source>
</evidence>
<feature type="transmembrane region" description="Helical" evidence="6">
    <location>
        <begin position="456"/>
        <end position="480"/>
    </location>
</feature>
<comment type="similarity">
    <text evidence="2">Belongs to the major facilitator superfamily. Proton-dependent oligopeptide transporter (POT/PTR) (TC 2.A.17) family.</text>
</comment>
<evidence type="ECO:0000256" key="5">
    <source>
        <dbReference type="ARBA" id="ARBA00023136"/>
    </source>
</evidence>
<feature type="transmembrane region" description="Helical" evidence="6">
    <location>
        <begin position="141"/>
        <end position="160"/>
    </location>
</feature>
<dbReference type="EMBL" id="JBBPBK010000013">
    <property type="protein sequence ID" value="KAK9272359.1"/>
    <property type="molecule type" value="Genomic_DNA"/>
</dbReference>
<dbReference type="CDD" id="cd17416">
    <property type="entry name" value="MFS_NPF1_2"/>
    <property type="match status" value="1"/>
</dbReference>
<feature type="transmembrane region" description="Helical" evidence="6">
    <location>
        <begin position="52"/>
        <end position="72"/>
    </location>
</feature>
<comment type="caution">
    <text evidence="7">The sequence shown here is derived from an EMBL/GenBank/DDBJ whole genome shotgun (WGS) entry which is preliminary data.</text>
</comment>
<keyword evidence="5 6" id="KW-0472">Membrane</keyword>
<evidence type="ECO:0000256" key="4">
    <source>
        <dbReference type="ARBA" id="ARBA00022989"/>
    </source>
</evidence>